<dbReference type="AlphaFoldDB" id="A0A1H9I672"/>
<evidence type="ECO:0000256" key="5">
    <source>
        <dbReference type="ARBA" id="ARBA00022692"/>
    </source>
</evidence>
<organism evidence="10 11">
    <name type="scientific">Solimonas aquatica</name>
    <dbReference type="NCBI Taxonomy" id="489703"/>
    <lineage>
        <taxon>Bacteria</taxon>
        <taxon>Pseudomonadati</taxon>
        <taxon>Pseudomonadota</taxon>
        <taxon>Gammaproteobacteria</taxon>
        <taxon>Nevskiales</taxon>
        <taxon>Nevskiaceae</taxon>
        <taxon>Solimonas</taxon>
    </lineage>
</organism>
<keyword evidence="7 9" id="KW-0472">Membrane</keyword>
<keyword evidence="2" id="KW-0813">Transport</keyword>
<comment type="subcellular location">
    <subcellularLocation>
        <location evidence="1">Cell inner membrane</location>
        <topology evidence="1">Multi-pass membrane protein</topology>
    </subcellularLocation>
</comment>
<keyword evidence="3" id="KW-1003">Cell membrane</keyword>
<dbReference type="Proteomes" id="UP000199233">
    <property type="component" value="Unassembled WGS sequence"/>
</dbReference>
<keyword evidence="4" id="KW-0997">Cell inner membrane</keyword>
<dbReference type="PANTHER" id="PTHR30574">
    <property type="entry name" value="INNER MEMBRANE PROTEIN YEDE"/>
    <property type="match status" value="1"/>
</dbReference>
<dbReference type="EMBL" id="FOFS01000009">
    <property type="protein sequence ID" value="SEQ70063.1"/>
    <property type="molecule type" value="Genomic_DNA"/>
</dbReference>
<keyword evidence="11" id="KW-1185">Reference proteome</keyword>
<evidence type="ECO:0000313" key="11">
    <source>
        <dbReference type="Proteomes" id="UP000199233"/>
    </source>
</evidence>
<evidence type="ECO:0000313" key="10">
    <source>
        <dbReference type="EMBL" id="SEQ70063.1"/>
    </source>
</evidence>
<reference evidence="10 11" key="1">
    <citation type="submission" date="2016-10" db="EMBL/GenBank/DDBJ databases">
        <authorList>
            <person name="de Groot N.N."/>
        </authorList>
    </citation>
    <scope>NUCLEOTIDE SEQUENCE [LARGE SCALE GENOMIC DNA]</scope>
    <source>
        <strain evidence="10 11">DSM 25927</strain>
    </source>
</reference>
<keyword evidence="5 9" id="KW-0812">Transmembrane</keyword>
<evidence type="ECO:0000256" key="8">
    <source>
        <dbReference type="ARBA" id="ARBA00035655"/>
    </source>
</evidence>
<dbReference type="STRING" id="489703.SAMN04488038_109197"/>
<evidence type="ECO:0000256" key="4">
    <source>
        <dbReference type="ARBA" id="ARBA00022519"/>
    </source>
</evidence>
<dbReference type="Pfam" id="PF04143">
    <property type="entry name" value="Sulf_transp"/>
    <property type="match status" value="1"/>
</dbReference>
<keyword evidence="6 9" id="KW-1133">Transmembrane helix</keyword>
<dbReference type="RefSeq" id="WP_177188981.1">
    <property type="nucleotide sequence ID" value="NZ_FOFS01000009.1"/>
</dbReference>
<comment type="similarity">
    <text evidence="8">Belongs to the TsuA/YedE (TC 9.B.102) family.</text>
</comment>
<dbReference type="GO" id="GO:0005886">
    <property type="term" value="C:plasma membrane"/>
    <property type="evidence" value="ECO:0007669"/>
    <property type="project" value="UniProtKB-SubCell"/>
</dbReference>
<evidence type="ECO:0000256" key="3">
    <source>
        <dbReference type="ARBA" id="ARBA00022475"/>
    </source>
</evidence>
<feature type="transmembrane region" description="Helical" evidence="9">
    <location>
        <begin position="124"/>
        <end position="144"/>
    </location>
</feature>
<protein>
    <submittedName>
        <fullName evidence="10">Uncharacterized protein</fullName>
    </submittedName>
</protein>
<proteinExistence type="inferred from homology"/>
<evidence type="ECO:0000256" key="2">
    <source>
        <dbReference type="ARBA" id="ARBA00022448"/>
    </source>
</evidence>
<feature type="transmembrane region" description="Helical" evidence="9">
    <location>
        <begin position="87"/>
        <end position="104"/>
    </location>
</feature>
<name>A0A1H9I672_9GAMM</name>
<evidence type="ECO:0000256" key="7">
    <source>
        <dbReference type="ARBA" id="ARBA00023136"/>
    </source>
</evidence>
<dbReference type="PANTHER" id="PTHR30574:SF1">
    <property type="entry name" value="SULPHUR TRANSPORT DOMAIN-CONTAINING PROTEIN"/>
    <property type="match status" value="1"/>
</dbReference>
<evidence type="ECO:0000256" key="9">
    <source>
        <dbReference type="SAM" id="Phobius"/>
    </source>
</evidence>
<accession>A0A1H9I672</accession>
<evidence type="ECO:0000256" key="1">
    <source>
        <dbReference type="ARBA" id="ARBA00004429"/>
    </source>
</evidence>
<feature type="transmembrane region" description="Helical" evidence="9">
    <location>
        <begin position="58"/>
        <end position="75"/>
    </location>
</feature>
<evidence type="ECO:0000256" key="6">
    <source>
        <dbReference type="ARBA" id="ARBA00022989"/>
    </source>
</evidence>
<sequence>MQIVVDSHSWLLAAAGGVLIGSASALLLWWNGRIAGISGIFALLFLGQRSGADRLWRGLFLLGLIVGATLCSRLLATAPLDYRAADYPLLAASGLLVGVGTRMANGCTSGHGVCGLARFSRRSLLATLCFMSAAMLTVFAIRSLSA</sequence>
<gene>
    <name evidence="10" type="ORF">SAMN04488038_109197</name>
</gene>
<dbReference type="InterPro" id="IPR007272">
    <property type="entry name" value="Sulf_transp_TsuA/YedE"/>
</dbReference>